<gene>
    <name evidence="4" type="ORF">CLV84_0321</name>
</gene>
<keyword evidence="2" id="KW-0732">Signal</keyword>
<dbReference type="AlphaFoldDB" id="A0A2S6I794"/>
<dbReference type="InterPro" id="IPR036249">
    <property type="entry name" value="Thioredoxin-like_sf"/>
</dbReference>
<dbReference type="RefSeq" id="WP_104417989.1">
    <property type="nucleotide sequence ID" value="NZ_PTJC01000005.1"/>
</dbReference>
<dbReference type="Proteomes" id="UP000237662">
    <property type="component" value="Unassembled WGS sequence"/>
</dbReference>
<dbReference type="SUPFAM" id="SSF52833">
    <property type="entry name" value="Thioredoxin-like"/>
    <property type="match status" value="1"/>
</dbReference>
<dbReference type="PROSITE" id="PS00194">
    <property type="entry name" value="THIOREDOXIN_1"/>
    <property type="match status" value="1"/>
</dbReference>
<protein>
    <submittedName>
        <fullName evidence="4">Thioredoxin-like protein</fullName>
    </submittedName>
</protein>
<dbReference type="InterPro" id="IPR013766">
    <property type="entry name" value="Thioredoxin_domain"/>
</dbReference>
<reference evidence="4 5" key="1">
    <citation type="submission" date="2018-02" db="EMBL/GenBank/DDBJ databases">
        <title>Genomic Encyclopedia of Archaeal and Bacterial Type Strains, Phase II (KMG-II): from individual species to whole genera.</title>
        <authorList>
            <person name="Goeker M."/>
        </authorList>
    </citation>
    <scope>NUCLEOTIDE SEQUENCE [LARGE SCALE GENOMIC DNA]</scope>
    <source>
        <strain evidence="4 5">DSM 29526</strain>
    </source>
</reference>
<evidence type="ECO:0000259" key="3">
    <source>
        <dbReference type="PROSITE" id="PS51352"/>
    </source>
</evidence>
<dbReference type="EMBL" id="PTJC01000005">
    <property type="protein sequence ID" value="PPK87381.1"/>
    <property type="molecule type" value="Genomic_DNA"/>
</dbReference>
<dbReference type="PROSITE" id="PS51352">
    <property type="entry name" value="THIOREDOXIN_2"/>
    <property type="match status" value="1"/>
</dbReference>
<feature type="signal peptide" evidence="2">
    <location>
        <begin position="1"/>
        <end position="20"/>
    </location>
</feature>
<dbReference type="GO" id="GO:0045454">
    <property type="term" value="P:cell redox homeostasis"/>
    <property type="evidence" value="ECO:0007669"/>
    <property type="project" value="TreeGrafter"/>
</dbReference>
<dbReference type="PANTHER" id="PTHR32234:SF0">
    <property type="entry name" value="THIOL:DISULFIDE INTERCHANGE PROTEIN DSBD"/>
    <property type="match status" value="1"/>
</dbReference>
<feature type="chain" id="PRO_5015659093" evidence="2">
    <location>
        <begin position="21"/>
        <end position="289"/>
    </location>
</feature>
<dbReference type="Gene3D" id="3.40.30.10">
    <property type="entry name" value="Glutaredoxin"/>
    <property type="match status" value="1"/>
</dbReference>
<dbReference type="PANTHER" id="PTHR32234">
    <property type="entry name" value="THIOL:DISULFIDE INTERCHANGE PROTEIN DSBD"/>
    <property type="match status" value="1"/>
</dbReference>
<keyword evidence="1" id="KW-0676">Redox-active center</keyword>
<comment type="caution">
    <text evidence="4">The sequence shown here is derived from an EMBL/GenBank/DDBJ whole genome shotgun (WGS) entry which is preliminary data.</text>
</comment>
<accession>A0A2S6I794</accession>
<evidence type="ECO:0000256" key="1">
    <source>
        <dbReference type="ARBA" id="ARBA00023284"/>
    </source>
</evidence>
<keyword evidence="5" id="KW-1185">Reference proteome</keyword>
<sequence length="289" mass="32699">MKPHWIFSLLLALPPLLANGQGLDIVEQDYPAALAKAAESDKLVFVDFYTSWCAPCKELDKLIFQNDSVRDVLGKDFVLLRYDAENDTTFHLSKKHHVSSYPTGLILNPEGYLVARKYGFPGDDFEALSQSVLVFTEQALRRSQGDTVIAGYSNHIDGTEYPGFYIDYVNRTNTKVDSTAFREYWDTERNVFSEGYFSTLFYFASEDIPDRVADRLLEHKEIYSTLYGSTDVDIALMFLSFNKLGAAVADGDREQLAVAAEYTRAALDKDFAEEVVARYEEQFRAAVAE</sequence>
<dbReference type="OrthoDB" id="120730at2"/>
<dbReference type="GO" id="GO:0015035">
    <property type="term" value="F:protein-disulfide reductase activity"/>
    <property type="evidence" value="ECO:0007669"/>
    <property type="project" value="TreeGrafter"/>
</dbReference>
<evidence type="ECO:0000313" key="5">
    <source>
        <dbReference type="Proteomes" id="UP000237662"/>
    </source>
</evidence>
<dbReference type="Pfam" id="PF13899">
    <property type="entry name" value="Thioredoxin_7"/>
    <property type="match status" value="1"/>
</dbReference>
<proteinExistence type="predicted"/>
<dbReference type="InterPro" id="IPR017937">
    <property type="entry name" value="Thioredoxin_CS"/>
</dbReference>
<feature type="domain" description="Thioredoxin" evidence="3">
    <location>
        <begin position="7"/>
        <end position="145"/>
    </location>
</feature>
<organism evidence="4 5">
    <name type="scientific">Neolewinella xylanilytica</name>
    <dbReference type="NCBI Taxonomy" id="1514080"/>
    <lineage>
        <taxon>Bacteria</taxon>
        <taxon>Pseudomonadati</taxon>
        <taxon>Bacteroidota</taxon>
        <taxon>Saprospiria</taxon>
        <taxon>Saprospirales</taxon>
        <taxon>Lewinellaceae</taxon>
        <taxon>Neolewinella</taxon>
    </lineage>
</organism>
<name>A0A2S6I794_9BACT</name>
<evidence type="ECO:0000256" key="2">
    <source>
        <dbReference type="SAM" id="SignalP"/>
    </source>
</evidence>
<evidence type="ECO:0000313" key="4">
    <source>
        <dbReference type="EMBL" id="PPK87381.1"/>
    </source>
</evidence>